<evidence type="ECO:0000256" key="5">
    <source>
        <dbReference type="ARBA" id="ARBA00022801"/>
    </source>
</evidence>
<dbReference type="Gene3D" id="1.20.58.1480">
    <property type="match status" value="1"/>
</dbReference>
<dbReference type="PRINTS" id="PR00830">
    <property type="entry name" value="ENDOLAPTASE"/>
</dbReference>
<dbReference type="GO" id="GO:0005737">
    <property type="term" value="C:cytoplasm"/>
    <property type="evidence" value="ECO:0007669"/>
    <property type="project" value="UniProtKB-SubCell"/>
</dbReference>
<dbReference type="InterPro" id="IPR004815">
    <property type="entry name" value="Lon_bac/euk-typ"/>
</dbReference>
<dbReference type="InterPro" id="IPR054594">
    <property type="entry name" value="Lon_lid"/>
</dbReference>
<dbReference type="Gene3D" id="1.20.5.5270">
    <property type="match status" value="1"/>
</dbReference>
<dbReference type="Gene3D" id="1.10.8.60">
    <property type="match status" value="1"/>
</dbReference>
<dbReference type="EC" id="3.4.21.53" evidence="10 11"/>
<evidence type="ECO:0000256" key="1">
    <source>
        <dbReference type="ARBA" id="ARBA00004496"/>
    </source>
</evidence>
<dbReference type="NCBIfam" id="TIGR00763">
    <property type="entry name" value="lon"/>
    <property type="match status" value="1"/>
</dbReference>
<dbReference type="PROSITE" id="PS51787">
    <property type="entry name" value="LON_N"/>
    <property type="match status" value="1"/>
</dbReference>
<dbReference type="Gene3D" id="3.30.230.10">
    <property type="match status" value="1"/>
</dbReference>
<dbReference type="Pfam" id="PF22667">
    <property type="entry name" value="Lon_lid"/>
    <property type="match status" value="1"/>
</dbReference>
<dbReference type="InterPro" id="IPR027065">
    <property type="entry name" value="Lon_Prtase"/>
</dbReference>
<dbReference type="SUPFAM" id="SSF54211">
    <property type="entry name" value="Ribosomal protein S5 domain 2-like"/>
    <property type="match status" value="1"/>
</dbReference>
<keyword evidence="3 10" id="KW-0645">Protease</keyword>
<dbReference type="STRING" id="1802525.A2975_04560"/>
<keyword evidence="2 10" id="KW-0963">Cytoplasm</keyword>
<dbReference type="FunFam" id="1.20.5.5270:FF:000002">
    <property type="entry name" value="Lon protease homolog"/>
    <property type="match status" value="1"/>
</dbReference>
<evidence type="ECO:0000313" key="17">
    <source>
        <dbReference type="EMBL" id="OGM70312.1"/>
    </source>
</evidence>
<dbReference type="InterPro" id="IPR003959">
    <property type="entry name" value="ATPase_AAA_core"/>
</dbReference>
<comment type="caution">
    <text evidence="17">The sequence shown here is derived from an EMBL/GenBank/DDBJ whole genome shotgun (WGS) entry which is preliminary data.</text>
</comment>
<dbReference type="InterPro" id="IPR020568">
    <property type="entry name" value="Ribosomal_Su5_D2-typ_SF"/>
</dbReference>
<evidence type="ECO:0000256" key="14">
    <source>
        <dbReference type="PROSITE-ProRule" id="PRU01122"/>
    </source>
</evidence>
<dbReference type="EMBL" id="MGHL01000006">
    <property type="protein sequence ID" value="OGM70312.1"/>
    <property type="molecule type" value="Genomic_DNA"/>
</dbReference>
<dbReference type="GO" id="GO:0006515">
    <property type="term" value="P:protein quality control for misfolded or incompletely synthesized proteins"/>
    <property type="evidence" value="ECO:0007669"/>
    <property type="project" value="UniProtKB-UniRule"/>
</dbReference>
<dbReference type="GO" id="GO:0034605">
    <property type="term" value="P:cellular response to heat"/>
    <property type="evidence" value="ECO:0007669"/>
    <property type="project" value="UniProtKB-UniRule"/>
</dbReference>
<dbReference type="GO" id="GO:0016887">
    <property type="term" value="F:ATP hydrolysis activity"/>
    <property type="evidence" value="ECO:0007669"/>
    <property type="project" value="UniProtKB-UniRule"/>
</dbReference>
<dbReference type="SUPFAM" id="SSF88697">
    <property type="entry name" value="PUA domain-like"/>
    <property type="match status" value="1"/>
</dbReference>
<dbReference type="InterPro" id="IPR046336">
    <property type="entry name" value="Lon_prtase_N_sf"/>
</dbReference>
<dbReference type="SUPFAM" id="SSF52540">
    <property type="entry name" value="P-loop containing nucleoside triphosphate hydrolases"/>
    <property type="match status" value="1"/>
</dbReference>
<dbReference type="Pfam" id="PF02190">
    <property type="entry name" value="LON_substr_bdg"/>
    <property type="match status" value="1"/>
</dbReference>
<evidence type="ECO:0000259" key="15">
    <source>
        <dbReference type="PROSITE" id="PS51786"/>
    </source>
</evidence>
<evidence type="ECO:0000256" key="13">
    <source>
        <dbReference type="PIRSR" id="PIRSR001174-2"/>
    </source>
</evidence>
<comment type="subunit">
    <text evidence="10 11">Homohexamer. Organized in a ring with a central cavity.</text>
</comment>
<feature type="active site" evidence="10 12">
    <location>
        <position position="731"/>
    </location>
</feature>
<comment type="function">
    <text evidence="10">ATP-dependent serine protease that mediates the selective degradation of mutant and abnormal proteins as well as certain short-lived regulatory proteins. Required for cellular homeostasis and for survival from DNA damage and developmental changes induced by stress. Degrades polypeptides processively to yield small peptide fragments that are 5 to 10 amino acids long. Binds to DNA in a double-stranded, site-specific manner.</text>
</comment>
<keyword evidence="5 10" id="KW-0378">Hydrolase</keyword>
<keyword evidence="8 10" id="KW-0346">Stress response</keyword>
<sequence length="805" mass="89433">MREIPIVAIRGSVVFPHTDSILSFGRKKSVAAINAAFEGDRIVAIFTQKDARMTDPAADGLYTVGVIATISQKMSTESEIHVVVKGQARVKLQKITTQNPFLVGDVIELPEVEYSGDEVMAISRSLSEMFKKAINLGKGVEITTVMKLISGFVGPNELVDNVASLLDIKTEAKQSLLEELSVKARLKKVSDLMAQEINVLDLERTLTTKTQKRFEEQMRKNMLRERKRTIEKELGEDDSEDNKSEVEELTDKIKKARMPKEVAARAKKELKKLSRMSPHNPESGYLRNYLDWLIEVPWHKSSKTKVSIARAVKILDQDHFALEKAKERIIEFLAVMKVKEQNGKAKKKKKRNGDDGHPTILCFVGPPGVGKTSIGKSIAKALGRKFVRVSLGGIRDEAEIRGHRRTYIGALPGRIIQGIKDAGTVNPVFMLDEVDKIGTDFRGDPSSALLEALDPEQNREFSDHYLEVPYDLSQVMFICTANITDTIPSPLLDRMEVIGFPGYIETEKVAIARKYLWPKQLRAHGLEDKKIVLEKEALIEIIKRYTREAGVRNLERSLATVCRKLVRQVAEGKKIKSQVSLSSIGKYLGPRKFTSTIAEKKDEVGMSTGLAYTPAGGDIIFIETALMPGQGKLTLTGQLGDVMKESAKAAFTWTKSNWRLLGLAEDFGSKLDVHIHVPEGAIPKDGPSAGVSIATSLVSALTKIPVKREVGMTGELTLRGRVLEIGGVKEKTIAAHTAGLKKLVLPKDNKKNLIDVPQNIKKDIKFVHADMLEDVLKVAMKHWPPKRQVRMSRPLPRVPAYLTVN</sequence>
<evidence type="ECO:0000259" key="16">
    <source>
        <dbReference type="PROSITE" id="PS51787"/>
    </source>
</evidence>
<dbReference type="InterPro" id="IPR003111">
    <property type="entry name" value="Lon_prtase_N"/>
</dbReference>
<dbReference type="InterPro" id="IPR015947">
    <property type="entry name" value="PUA-like_sf"/>
</dbReference>
<keyword evidence="4 10" id="KW-0547">Nucleotide-binding</keyword>
<dbReference type="SMART" id="SM00382">
    <property type="entry name" value="AAA"/>
    <property type="match status" value="1"/>
</dbReference>
<dbReference type="Gene3D" id="2.30.130.40">
    <property type="entry name" value="LON domain-like"/>
    <property type="match status" value="1"/>
</dbReference>
<dbReference type="GO" id="GO:0043565">
    <property type="term" value="F:sequence-specific DNA binding"/>
    <property type="evidence" value="ECO:0007669"/>
    <property type="project" value="UniProtKB-UniRule"/>
</dbReference>
<dbReference type="PROSITE" id="PS51786">
    <property type="entry name" value="LON_PROTEOLYTIC"/>
    <property type="match status" value="1"/>
</dbReference>
<organism evidence="17 18">
    <name type="scientific">Candidatus Woesebacteria bacterium RIFCSPLOWO2_01_FULL_44_14</name>
    <dbReference type="NCBI Taxonomy" id="1802525"/>
    <lineage>
        <taxon>Bacteria</taxon>
        <taxon>Candidatus Woeseibacteriota</taxon>
    </lineage>
</organism>
<accession>A0A1F8C227</accession>
<dbReference type="PANTHER" id="PTHR10046">
    <property type="entry name" value="ATP DEPENDENT LON PROTEASE FAMILY MEMBER"/>
    <property type="match status" value="1"/>
</dbReference>
<comment type="catalytic activity">
    <reaction evidence="9 10 11 14">
        <text>Hydrolysis of proteins in presence of ATP.</text>
        <dbReference type="EC" id="3.4.21.53"/>
    </reaction>
</comment>
<evidence type="ECO:0000256" key="2">
    <source>
        <dbReference type="ARBA" id="ARBA00022490"/>
    </source>
</evidence>
<dbReference type="AlphaFoldDB" id="A0A1F8C227"/>
<keyword evidence="7 10" id="KW-0067">ATP-binding</keyword>
<dbReference type="InterPro" id="IPR008269">
    <property type="entry name" value="Lon_proteolytic"/>
</dbReference>
<dbReference type="Pfam" id="PF05362">
    <property type="entry name" value="Lon_C"/>
    <property type="match status" value="1"/>
</dbReference>
<dbReference type="FunFam" id="3.40.50.300:FF:000021">
    <property type="entry name" value="Lon protease homolog"/>
    <property type="match status" value="1"/>
</dbReference>
<feature type="domain" description="Lon N-terminal" evidence="16">
    <location>
        <begin position="4"/>
        <end position="197"/>
    </location>
</feature>
<keyword evidence="6 10" id="KW-0720">Serine protease</keyword>
<evidence type="ECO:0000256" key="9">
    <source>
        <dbReference type="ARBA" id="ARBA00050665"/>
    </source>
</evidence>
<dbReference type="GO" id="GO:0004252">
    <property type="term" value="F:serine-type endopeptidase activity"/>
    <property type="evidence" value="ECO:0007669"/>
    <property type="project" value="UniProtKB-UniRule"/>
</dbReference>
<proteinExistence type="evidence at transcript level"/>
<comment type="similarity">
    <text evidence="10 11 14">Belongs to the peptidase S16 family.</text>
</comment>
<dbReference type="InterPro" id="IPR014721">
    <property type="entry name" value="Ribsml_uS5_D2-typ_fold_subgr"/>
</dbReference>
<evidence type="ECO:0000256" key="11">
    <source>
        <dbReference type="PIRNR" id="PIRNR001174"/>
    </source>
</evidence>
<dbReference type="Pfam" id="PF00004">
    <property type="entry name" value="AAA"/>
    <property type="match status" value="1"/>
</dbReference>
<dbReference type="InterPro" id="IPR027543">
    <property type="entry name" value="Lon_bac"/>
</dbReference>
<comment type="subcellular location">
    <subcellularLocation>
        <location evidence="1 10 11">Cytoplasm</location>
    </subcellularLocation>
</comment>
<gene>
    <name evidence="10" type="primary">lon</name>
    <name evidence="17" type="ORF">A2975_04560</name>
</gene>
<evidence type="ECO:0000256" key="6">
    <source>
        <dbReference type="ARBA" id="ARBA00022825"/>
    </source>
</evidence>
<feature type="active site" evidence="10 12">
    <location>
        <position position="688"/>
    </location>
</feature>
<dbReference type="GO" id="GO:0005524">
    <property type="term" value="F:ATP binding"/>
    <property type="evidence" value="ECO:0007669"/>
    <property type="project" value="UniProtKB-UniRule"/>
</dbReference>
<evidence type="ECO:0000256" key="3">
    <source>
        <dbReference type="ARBA" id="ARBA00022670"/>
    </source>
</evidence>
<dbReference type="GO" id="GO:0004176">
    <property type="term" value="F:ATP-dependent peptidase activity"/>
    <property type="evidence" value="ECO:0007669"/>
    <property type="project" value="UniProtKB-UniRule"/>
</dbReference>
<evidence type="ECO:0000256" key="4">
    <source>
        <dbReference type="ARBA" id="ARBA00022741"/>
    </source>
</evidence>
<evidence type="ECO:0000313" key="18">
    <source>
        <dbReference type="Proteomes" id="UP000178429"/>
    </source>
</evidence>
<protein>
    <recommendedName>
        <fullName evidence="10 11">Lon protease</fullName>
        <ecNumber evidence="10 11">3.4.21.53</ecNumber>
    </recommendedName>
    <alternativeName>
        <fullName evidence="10">ATP-dependent protease La</fullName>
    </alternativeName>
</protein>
<dbReference type="PIRSF" id="PIRSF001174">
    <property type="entry name" value="Lon_proteas"/>
    <property type="match status" value="1"/>
</dbReference>
<evidence type="ECO:0000256" key="8">
    <source>
        <dbReference type="ARBA" id="ARBA00023016"/>
    </source>
</evidence>
<dbReference type="InterPro" id="IPR027417">
    <property type="entry name" value="P-loop_NTPase"/>
</dbReference>
<evidence type="ECO:0000256" key="12">
    <source>
        <dbReference type="PIRSR" id="PIRSR001174-1"/>
    </source>
</evidence>
<comment type="induction">
    <text evidence="10">By heat shock.</text>
</comment>
<evidence type="ECO:0000256" key="10">
    <source>
        <dbReference type="HAMAP-Rule" id="MF_01973"/>
    </source>
</evidence>
<dbReference type="SMART" id="SM00464">
    <property type="entry name" value="LON"/>
    <property type="match status" value="1"/>
</dbReference>
<feature type="domain" description="Lon proteolytic" evidence="15">
    <location>
        <begin position="601"/>
        <end position="782"/>
    </location>
</feature>
<dbReference type="HAMAP" id="MF_01973">
    <property type="entry name" value="lon_bact"/>
    <property type="match status" value="1"/>
</dbReference>
<dbReference type="InterPro" id="IPR003593">
    <property type="entry name" value="AAA+_ATPase"/>
</dbReference>
<dbReference type="CDD" id="cd19500">
    <property type="entry name" value="RecA-like_Lon"/>
    <property type="match status" value="1"/>
</dbReference>
<dbReference type="Gene3D" id="3.40.50.300">
    <property type="entry name" value="P-loop containing nucleotide triphosphate hydrolases"/>
    <property type="match status" value="1"/>
</dbReference>
<feature type="binding site" evidence="10 13">
    <location>
        <begin position="365"/>
        <end position="372"/>
    </location>
    <ligand>
        <name>ATP</name>
        <dbReference type="ChEBI" id="CHEBI:30616"/>
    </ligand>
</feature>
<evidence type="ECO:0000256" key="7">
    <source>
        <dbReference type="ARBA" id="ARBA00022840"/>
    </source>
</evidence>
<name>A0A1F8C227_9BACT</name>
<dbReference type="Proteomes" id="UP000178429">
    <property type="component" value="Unassembled WGS sequence"/>
</dbReference>
<reference evidence="17 18" key="1">
    <citation type="journal article" date="2016" name="Nat. Commun.">
        <title>Thousands of microbial genomes shed light on interconnected biogeochemical processes in an aquifer system.</title>
        <authorList>
            <person name="Anantharaman K."/>
            <person name="Brown C.T."/>
            <person name="Hug L.A."/>
            <person name="Sharon I."/>
            <person name="Castelle C.J."/>
            <person name="Probst A.J."/>
            <person name="Thomas B.C."/>
            <person name="Singh A."/>
            <person name="Wilkins M.J."/>
            <person name="Karaoz U."/>
            <person name="Brodie E.L."/>
            <person name="Williams K.H."/>
            <person name="Hubbard S.S."/>
            <person name="Banfield J.F."/>
        </authorList>
    </citation>
    <scope>NUCLEOTIDE SEQUENCE [LARGE SCALE GENOMIC DNA]</scope>
</reference>